<dbReference type="AlphaFoldDB" id="A0A521CBS3"/>
<dbReference type="Gene3D" id="2.120.10.30">
    <property type="entry name" value="TolB, C-terminal domain"/>
    <property type="match status" value="1"/>
</dbReference>
<keyword evidence="4" id="KW-1185">Reference proteome</keyword>
<feature type="region of interest" description="Disordered" evidence="1">
    <location>
        <begin position="32"/>
        <end position="56"/>
    </location>
</feature>
<dbReference type="RefSeq" id="WP_142986144.1">
    <property type="nucleotide sequence ID" value="NZ_FXTD01000004.1"/>
</dbReference>
<dbReference type="PANTHER" id="PTHR19328:SF75">
    <property type="entry name" value="ALDOSE SUGAR DEHYDROGENASE YLII"/>
    <property type="match status" value="1"/>
</dbReference>
<dbReference type="InterPro" id="IPR012938">
    <property type="entry name" value="Glc/Sorbosone_DH"/>
</dbReference>
<evidence type="ECO:0000313" key="3">
    <source>
        <dbReference type="EMBL" id="SMO56889.1"/>
    </source>
</evidence>
<gene>
    <name evidence="3" type="ORF">SAMN06264867_10471</name>
</gene>
<dbReference type="Proteomes" id="UP000319712">
    <property type="component" value="Unassembled WGS sequence"/>
</dbReference>
<dbReference type="SUPFAM" id="SSF50952">
    <property type="entry name" value="Soluble quinoprotein glucose dehydrogenase"/>
    <property type="match status" value="1"/>
</dbReference>
<dbReference type="InterPro" id="IPR011042">
    <property type="entry name" value="6-blade_b-propeller_TolB-like"/>
</dbReference>
<name>A0A521CBS3_9EURY</name>
<evidence type="ECO:0000256" key="1">
    <source>
        <dbReference type="SAM" id="MobiDB-lite"/>
    </source>
</evidence>
<accession>A0A521CBS3</accession>
<proteinExistence type="predicted"/>
<organism evidence="3 4">
    <name type="scientific">Halorubrum cibi</name>
    <dbReference type="NCBI Taxonomy" id="413815"/>
    <lineage>
        <taxon>Archaea</taxon>
        <taxon>Methanobacteriati</taxon>
        <taxon>Methanobacteriota</taxon>
        <taxon>Stenosarchaea group</taxon>
        <taxon>Halobacteria</taxon>
        <taxon>Halobacteriales</taxon>
        <taxon>Haloferacaceae</taxon>
        <taxon>Halorubrum</taxon>
    </lineage>
</organism>
<reference evidence="3 4" key="1">
    <citation type="submission" date="2017-05" db="EMBL/GenBank/DDBJ databases">
        <authorList>
            <person name="Varghese N."/>
            <person name="Submissions S."/>
        </authorList>
    </citation>
    <scope>NUCLEOTIDE SEQUENCE [LARGE SCALE GENOMIC DNA]</scope>
    <source>
        <strain evidence="3 4">DSM 19504</strain>
    </source>
</reference>
<feature type="domain" description="Glucose/Sorbosone dehydrogenase" evidence="2">
    <location>
        <begin position="68"/>
        <end position="406"/>
    </location>
</feature>
<sequence length="411" mass="43144">MNRRRLLSIAGLAGTGAFAGCVGNGGGFGGTGDDVDNEGSAEGNGVDGSAGDDPDVTFAVETVTSGFSNPWAIDFLPAGDLLVTERAGTLNVIDPESGEVRPVDGTPEVDARGQGGLLDVALGPTASDPDWVYLTYSAANAAGDTATHVGRGRFDPDGARLEGFERLHAAGPFVDSTGHYGSRIAFDADERLYVTVGDRQFKDFGPDHVAQDLGVELGKTLRLEADGSVPADNPFVDDPDARDAIFSYGHRNAQGLTVHPDTGDLWESEYGEQDGDEINVLRRGGNYGWPVADEGCTYGSGEPIGVSHDDREDVIAPAYSWPCGSGGFPPGGMTFCSGAAFPEWEGDLFVGGLASRALARLTVEGREATGIERLLTDREWRIRTVAEHPDTGHLYVAVDADDAPIARLTPA</sequence>
<dbReference type="PROSITE" id="PS51257">
    <property type="entry name" value="PROKAR_LIPOPROTEIN"/>
    <property type="match status" value="1"/>
</dbReference>
<protein>
    <submittedName>
        <fullName evidence="3">Quinoprotein glucose dehydrogenase</fullName>
    </submittedName>
</protein>
<dbReference type="InterPro" id="IPR011041">
    <property type="entry name" value="Quinoprot_gluc/sorb_DH_b-prop"/>
</dbReference>
<evidence type="ECO:0000313" key="4">
    <source>
        <dbReference type="Proteomes" id="UP000319712"/>
    </source>
</evidence>
<dbReference type="PANTHER" id="PTHR19328">
    <property type="entry name" value="HEDGEHOG-INTERACTING PROTEIN"/>
    <property type="match status" value="1"/>
</dbReference>
<dbReference type="Pfam" id="PF07995">
    <property type="entry name" value="GSDH"/>
    <property type="match status" value="1"/>
</dbReference>
<dbReference type="EMBL" id="FXTD01000004">
    <property type="protein sequence ID" value="SMO56889.1"/>
    <property type="molecule type" value="Genomic_DNA"/>
</dbReference>
<evidence type="ECO:0000259" key="2">
    <source>
        <dbReference type="Pfam" id="PF07995"/>
    </source>
</evidence>
<dbReference type="OrthoDB" id="6744at2157"/>